<evidence type="ECO:0000313" key="1">
    <source>
        <dbReference type="EMBL" id="WAZ91525.1"/>
    </source>
</evidence>
<accession>A0AAQ2WX45</accession>
<organism evidence="1 2">
    <name type="scientific">Borrelia miyamotoi</name>
    <dbReference type="NCBI Taxonomy" id="47466"/>
    <lineage>
        <taxon>Bacteria</taxon>
        <taxon>Pseudomonadati</taxon>
        <taxon>Spirochaetota</taxon>
        <taxon>Spirochaetia</taxon>
        <taxon>Spirochaetales</taxon>
        <taxon>Borreliaceae</taxon>
        <taxon>Borrelia</taxon>
    </lineage>
</organism>
<gene>
    <name evidence="1" type="ORF">O5398_05165</name>
</gene>
<geneLocation type="plasmid" evidence="1 2">
    <name>p410-lp72</name>
</geneLocation>
<keyword evidence="1" id="KW-0614">Plasmid</keyword>
<dbReference type="InterPro" id="IPR009753">
    <property type="entry name" value="DUF1322"/>
</dbReference>
<protein>
    <submittedName>
        <fullName evidence="1">DUF1322 family protein</fullName>
    </submittedName>
</protein>
<proteinExistence type="predicted"/>
<dbReference type="Proteomes" id="UP001164544">
    <property type="component" value="Plasmid p410-lp72"/>
</dbReference>
<dbReference type="AlphaFoldDB" id="A0AAQ2WX45"/>
<dbReference type="RefSeq" id="WP_070401613.1">
    <property type="nucleotide sequence ID" value="NZ_CP017140.1"/>
</dbReference>
<evidence type="ECO:0000313" key="2">
    <source>
        <dbReference type="Proteomes" id="UP001164544"/>
    </source>
</evidence>
<dbReference type="Pfam" id="PF07032">
    <property type="entry name" value="DUF1322"/>
    <property type="match status" value="1"/>
</dbReference>
<dbReference type="EMBL" id="CP114639">
    <property type="protein sequence ID" value="WAZ91525.1"/>
    <property type="molecule type" value="Genomic_DNA"/>
</dbReference>
<sequence>MNHDAVLDEYFAYLKYLRSEACKYYFPVLMGICTFDKIKSLKYKELLEINKIANIKLKKEIYENFLISRRF</sequence>
<reference evidence="1" key="1">
    <citation type="submission" date="2022-12" db="EMBL/GenBank/DDBJ databases">
        <title>B. miyamotoi WGS.</title>
        <authorList>
            <person name="Kuleshov K.V."/>
            <person name="Hoornstra D."/>
            <person name="Hovius J.W."/>
            <person name="Platonov A.E."/>
            <person name="Telford S.R. III."/>
        </authorList>
    </citation>
    <scope>NUCLEOTIDE SEQUENCE</scope>
    <source>
        <strain evidence="1">410</strain>
        <plasmid evidence="1">p410-lp72</plasmid>
    </source>
</reference>
<name>A0AAQ2WX45_9SPIR</name>